<reference evidence="1 2" key="1">
    <citation type="submission" date="2015-12" db="EMBL/GenBank/DDBJ databases">
        <title>Draft genome sequence of Moniliophthora roreri, the causal agent of frosty pod rot of cacao.</title>
        <authorList>
            <person name="Aime M.C."/>
            <person name="Diaz-Valderrama J.R."/>
            <person name="Kijpornyongpan T."/>
            <person name="Phillips-Mora W."/>
        </authorList>
    </citation>
    <scope>NUCLEOTIDE SEQUENCE [LARGE SCALE GENOMIC DNA]</scope>
    <source>
        <strain evidence="1 2">MCA 2952</strain>
    </source>
</reference>
<gene>
    <name evidence="1" type="ORF">WG66_16108</name>
</gene>
<accession>A0A0W0F4S5</accession>
<protein>
    <submittedName>
        <fullName evidence="1">Uncharacterized protein</fullName>
    </submittedName>
</protein>
<dbReference type="AlphaFoldDB" id="A0A0W0F4S5"/>
<evidence type="ECO:0000313" key="2">
    <source>
        <dbReference type="Proteomes" id="UP000054988"/>
    </source>
</evidence>
<comment type="caution">
    <text evidence="1">The sequence shown here is derived from an EMBL/GenBank/DDBJ whole genome shotgun (WGS) entry which is preliminary data.</text>
</comment>
<organism evidence="1 2">
    <name type="scientific">Moniliophthora roreri</name>
    <name type="common">Frosty pod rot fungus</name>
    <name type="synonym">Monilia roreri</name>
    <dbReference type="NCBI Taxonomy" id="221103"/>
    <lineage>
        <taxon>Eukaryota</taxon>
        <taxon>Fungi</taxon>
        <taxon>Dikarya</taxon>
        <taxon>Basidiomycota</taxon>
        <taxon>Agaricomycotina</taxon>
        <taxon>Agaricomycetes</taxon>
        <taxon>Agaricomycetidae</taxon>
        <taxon>Agaricales</taxon>
        <taxon>Marasmiineae</taxon>
        <taxon>Marasmiaceae</taxon>
        <taxon>Moniliophthora</taxon>
    </lineage>
</organism>
<sequence length="581" mass="65133">MEQMEEVFEALNALCATWRTTALSTAQITTVRYAPTVHLDISLETVATSEGLIELQDETILSVIELLSTIQEMILHGTTNSIGMENPEDPNKTPLSVDRYHVDLGEPEGPRIFCGLSSLSPSMSTPSTLMDQIIENQDLNLNGINHIYHNSDPEEPIDIDHTSLLQFSPGEEGIINSHAGAELFEKILDSLLAHNCHQADDQVWSQCVQKAVDAWEAQCPALVRGYLTFKACGPPNNETRSEEWPLSVMNFTEEKEVDVFKDKVSKAQAKAKFQLPGLLLSLSDNADGIAWLNVNETEDLAACVDTCVNCWKNAGPESQKKMFALFKKVGYADALQKLWRAIQKSNNAANKHDDLEVTPEKYTDKQANTIQAQYHITLEEVQIAEEACLDLEYHHGIETQWTPDSAKYQSTMTLLASQNYHFALDEFERLIVQQLFELTKLNMSGVGYKQCEKITKALKAQVEAICKLTIQKTNVNDLDLSVELSQQLKYHLTINSSITWHLVQTSQLKEFTGSLLPSECVGCSVDIVDSVLLPEWATNIVEMQIEGQVVEQTTAESEYDDREHSEWNDIDIVTFMKDLSV</sequence>
<evidence type="ECO:0000313" key="1">
    <source>
        <dbReference type="EMBL" id="KTB31310.1"/>
    </source>
</evidence>
<dbReference type="EMBL" id="LATX01002337">
    <property type="protein sequence ID" value="KTB31310.1"/>
    <property type="molecule type" value="Genomic_DNA"/>
</dbReference>
<name>A0A0W0F4S5_MONRR</name>
<dbReference type="Proteomes" id="UP000054988">
    <property type="component" value="Unassembled WGS sequence"/>
</dbReference>
<proteinExistence type="predicted"/>